<organism evidence="2 3">
    <name type="scientific">Mycobacterium simiae</name>
    <name type="common">Mycobacterium habana</name>
    <dbReference type="NCBI Taxonomy" id="1784"/>
    <lineage>
        <taxon>Bacteria</taxon>
        <taxon>Bacillati</taxon>
        <taxon>Actinomycetota</taxon>
        <taxon>Actinomycetes</taxon>
        <taxon>Mycobacteriales</taxon>
        <taxon>Mycobacteriaceae</taxon>
        <taxon>Mycobacterium</taxon>
        <taxon>Mycobacterium simiae complex</taxon>
    </lineage>
</organism>
<keyword evidence="1" id="KW-0812">Transmembrane</keyword>
<proteinExistence type="predicted"/>
<evidence type="ECO:0000313" key="3">
    <source>
        <dbReference type="Proteomes" id="UP000324701"/>
    </source>
</evidence>
<dbReference type="Proteomes" id="UP000324701">
    <property type="component" value="Unassembled WGS sequence"/>
</dbReference>
<dbReference type="EMBL" id="VTZN01000040">
    <property type="protein sequence ID" value="KAA1250565.1"/>
    <property type="molecule type" value="Genomic_DNA"/>
</dbReference>
<name>A0A5B1BS15_MYCSI</name>
<evidence type="ECO:0000313" key="2">
    <source>
        <dbReference type="EMBL" id="KAA1250565.1"/>
    </source>
</evidence>
<sequence>MGTGAKCREEHDTVSTVKRTLAGALISSFGAVATLWLAALGPGAATARADVRRDPVCHGTWCPGDPIDFRTRYLAAGWDMSTCHEYHPVSGQPGVYAEGPLPPGTFVCPPISFRCP</sequence>
<accession>A0A5B1BS15</accession>
<gene>
    <name evidence="2" type="ORF">F0Q45_09080</name>
</gene>
<evidence type="ECO:0000256" key="1">
    <source>
        <dbReference type="SAM" id="Phobius"/>
    </source>
</evidence>
<dbReference type="OrthoDB" id="4736778at2"/>
<keyword evidence="3" id="KW-1185">Reference proteome</keyword>
<keyword evidence="1" id="KW-1133">Transmembrane helix</keyword>
<comment type="caution">
    <text evidence="2">The sequence shown here is derived from an EMBL/GenBank/DDBJ whole genome shotgun (WGS) entry which is preliminary data.</text>
</comment>
<reference evidence="2 3" key="1">
    <citation type="submission" date="2019-09" db="EMBL/GenBank/DDBJ databases">
        <title>Report of infection by Mycobacterium simiae a patient suffering from pulmonary tuberculosis.</title>
        <authorList>
            <person name="Mohanty P.S."/>
            <person name="Bansal A.K."/>
            <person name="Singh H."/>
            <person name="Sharma S."/>
            <person name="Patil S.A."/>
            <person name="Upadhaya P."/>
            <person name="Singh P.K."/>
            <person name="Kumar D."/>
            <person name="Kumar S."/>
            <person name="Singh R.K."/>
            <person name="Chaudhary B."/>
        </authorList>
    </citation>
    <scope>NUCLEOTIDE SEQUENCE [LARGE SCALE GENOMIC DNA]</scope>
    <source>
        <strain evidence="2 3">JAL-560-SIM</strain>
    </source>
</reference>
<dbReference type="AlphaFoldDB" id="A0A5B1BS15"/>
<protein>
    <submittedName>
        <fullName evidence="2">Uncharacterized protein</fullName>
    </submittedName>
</protein>
<feature type="transmembrane region" description="Helical" evidence="1">
    <location>
        <begin position="20"/>
        <end position="40"/>
    </location>
</feature>
<keyword evidence="1" id="KW-0472">Membrane</keyword>